<dbReference type="RefSeq" id="WP_111062366.1">
    <property type="nucleotide sequence ID" value="NZ_JBHUCU010000002.1"/>
</dbReference>
<comment type="caution">
    <text evidence="5">The sequence shown here is derived from an EMBL/GenBank/DDBJ whole genome shotgun (WGS) entry which is preliminary data.</text>
</comment>
<dbReference type="Proteomes" id="UP000249248">
    <property type="component" value="Unassembled WGS sequence"/>
</dbReference>
<protein>
    <submittedName>
        <fullName evidence="5">M1 family peptidase</fullName>
    </submittedName>
</protein>
<dbReference type="InterPro" id="IPR014782">
    <property type="entry name" value="Peptidase_M1_dom"/>
</dbReference>
<keyword evidence="6" id="KW-1185">Reference proteome</keyword>
<dbReference type="PANTHER" id="PTHR45726">
    <property type="entry name" value="LEUKOTRIENE A-4 HYDROLASE"/>
    <property type="match status" value="1"/>
</dbReference>
<dbReference type="PANTHER" id="PTHR45726:SF3">
    <property type="entry name" value="LEUKOTRIENE A-4 HYDROLASE"/>
    <property type="match status" value="1"/>
</dbReference>
<proteinExistence type="predicted"/>
<dbReference type="GO" id="GO:0008270">
    <property type="term" value="F:zinc ion binding"/>
    <property type="evidence" value="ECO:0007669"/>
    <property type="project" value="InterPro"/>
</dbReference>
<evidence type="ECO:0000313" key="6">
    <source>
        <dbReference type="Proteomes" id="UP000249248"/>
    </source>
</evidence>
<accession>A0A2W1NGI0</accession>
<feature type="binding site" evidence="2">
    <location>
        <position position="349"/>
    </location>
    <ligand>
        <name>Zn(2+)</name>
        <dbReference type="ChEBI" id="CHEBI:29105"/>
        <note>catalytic</note>
    </ligand>
</feature>
<sequence>MKYTFLFITLLCFTGIANAQDYWQQAVDYTMDIDFNHENHQFKGIQKLKYTNNSPDDLDKVFYHLYFNAFQPGSMMDVRSRNIPDPDKRVGDRISKLKPNEIGYQNIVSLTMDGIPTTFKTVGTILEVNLPKPIKAGETVTFDMVFQAQVPVQIRRSGRNNMEGIDYSMTQWYPKMSEYDKEGWHANPYVGREFHGVWGDFDVTIHMDNKYTIGGTGVLQNPGDIGKGYATEDVTPEPTENGKLRWHFKAENVHDFAWAADPDYVHDIKMLNNGTKIHFFYQVDSLIENWKNVQDYTVKSFEFVNANFGEYAYSDYSIIQGGDGGMEYPMATLITAHGSFKALVSVIVHESIHSWYQGMMATDESKYPWMDEGFTTYVQNLTLSHIYGTNPVNPNIRSQKGYVYLATVVEKEQEPLTTHADHYKKNMVYGISVYSKGAVFLDQMDYIVGHQAFMSGMMRYYNEWKFKHPTPDDFKRIMEKESGLELDWYFEQFIGTTNSINYAIVDVDKKDRNSTAIELKRIGEMPMPLDITVTLKDGGLKVYNVPLQIMRGEKTDTSVPGLMVVSEDWAWTNPTFTLCVDVKEKEIEKVEIDASMRMADTDRTDNVFPKVKK</sequence>
<evidence type="ECO:0000256" key="2">
    <source>
        <dbReference type="PIRSR" id="PIRSR634015-3"/>
    </source>
</evidence>
<feature type="domain" description="Peptidase M1 membrane alanine aminopeptidase" evidence="4">
    <location>
        <begin position="338"/>
        <end position="493"/>
    </location>
</feature>
<dbReference type="OrthoDB" id="9814383at2"/>
<reference evidence="5 6" key="1">
    <citation type="submission" date="2018-06" db="EMBL/GenBank/DDBJ databases">
        <title>The draft genome sequence of Crocinitomix sp. SM1701.</title>
        <authorList>
            <person name="Zhang X."/>
        </authorList>
    </citation>
    <scope>NUCLEOTIDE SEQUENCE [LARGE SCALE GENOMIC DNA]</scope>
    <source>
        <strain evidence="5 6">SM1701</strain>
    </source>
</reference>
<feature type="active site" description="Proton acceptor" evidence="1">
    <location>
        <position position="350"/>
    </location>
</feature>
<name>A0A2W1NGI0_9FLAO</name>
<keyword evidence="3" id="KW-0732">Signal</keyword>
<feature type="active site" description="Proton donor" evidence="1">
    <location>
        <position position="434"/>
    </location>
</feature>
<comment type="cofactor">
    <cofactor evidence="2">
        <name>Zn(2+)</name>
        <dbReference type="ChEBI" id="CHEBI:29105"/>
    </cofactor>
    <text evidence="2">Binds 1 zinc ion per subunit.</text>
</comment>
<evidence type="ECO:0000313" key="5">
    <source>
        <dbReference type="EMBL" id="PZE18213.1"/>
    </source>
</evidence>
<dbReference type="EMBL" id="QKSB01000002">
    <property type="protein sequence ID" value="PZE18213.1"/>
    <property type="molecule type" value="Genomic_DNA"/>
</dbReference>
<feature type="signal peptide" evidence="3">
    <location>
        <begin position="1"/>
        <end position="19"/>
    </location>
</feature>
<keyword evidence="2" id="KW-0862">Zinc</keyword>
<organism evidence="5 6">
    <name type="scientific">Putridiphycobacter roseus</name>
    <dbReference type="NCBI Taxonomy" id="2219161"/>
    <lineage>
        <taxon>Bacteria</taxon>
        <taxon>Pseudomonadati</taxon>
        <taxon>Bacteroidota</taxon>
        <taxon>Flavobacteriia</taxon>
        <taxon>Flavobacteriales</taxon>
        <taxon>Crocinitomicaceae</taxon>
        <taxon>Putridiphycobacter</taxon>
    </lineage>
</organism>
<evidence type="ECO:0000259" key="4">
    <source>
        <dbReference type="Pfam" id="PF01433"/>
    </source>
</evidence>
<dbReference type="SUPFAM" id="SSF55486">
    <property type="entry name" value="Metalloproteases ('zincins'), catalytic domain"/>
    <property type="match status" value="1"/>
</dbReference>
<feature type="binding site" evidence="2">
    <location>
        <position position="372"/>
    </location>
    <ligand>
        <name>Zn(2+)</name>
        <dbReference type="ChEBI" id="CHEBI:29105"/>
        <note>catalytic</note>
    </ligand>
</feature>
<feature type="chain" id="PRO_5015931530" evidence="3">
    <location>
        <begin position="20"/>
        <end position="613"/>
    </location>
</feature>
<dbReference type="Pfam" id="PF01433">
    <property type="entry name" value="Peptidase_M1"/>
    <property type="match status" value="1"/>
</dbReference>
<keyword evidence="2" id="KW-0479">Metal-binding</keyword>
<dbReference type="InterPro" id="IPR034015">
    <property type="entry name" value="M1_LTA4H"/>
</dbReference>
<dbReference type="InterPro" id="IPR027268">
    <property type="entry name" value="Peptidase_M4/M1_CTD_sf"/>
</dbReference>
<dbReference type="Gene3D" id="1.10.390.10">
    <property type="entry name" value="Neutral Protease Domain 2"/>
    <property type="match status" value="1"/>
</dbReference>
<dbReference type="AlphaFoldDB" id="A0A2W1NGI0"/>
<dbReference type="GO" id="GO:0008237">
    <property type="term" value="F:metallopeptidase activity"/>
    <property type="evidence" value="ECO:0007669"/>
    <property type="project" value="InterPro"/>
</dbReference>
<dbReference type="CDD" id="cd09604">
    <property type="entry name" value="M1_APN_like"/>
    <property type="match status" value="1"/>
</dbReference>
<evidence type="ECO:0000256" key="3">
    <source>
        <dbReference type="SAM" id="SignalP"/>
    </source>
</evidence>
<evidence type="ECO:0000256" key="1">
    <source>
        <dbReference type="PIRSR" id="PIRSR634015-1"/>
    </source>
</evidence>
<gene>
    <name evidence="5" type="ORF">DNU06_06250</name>
</gene>
<feature type="binding site" evidence="2">
    <location>
        <position position="353"/>
    </location>
    <ligand>
        <name>Zn(2+)</name>
        <dbReference type="ChEBI" id="CHEBI:29105"/>
        <note>catalytic</note>
    </ligand>
</feature>